<dbReference type="PANTHER" id="PTHR24252:SF7">
    <property type="entry name" value="HYALIN"/>
    <property type="match status" value="1"/>
</dbReference>
<dbReference type="SMART" id="SM00020">
    <property type="entry name" value="Tryp_SPc"/>
    <property type="match status" value="1"/>
</dbReference>
<keyword evidence="4" id="KW-1015">Disulfide bond</keyword>
<gene>
    <name evidence="8" type="ORF">V1264_011340</name>
</gene>
<evidence type="ECO:0000256" key="3">
    <source>
        <dbReference type="ARBA" id="ARBA00022825"/>
    </source>
</evidence>
<keyword evidence="9" id="KW-1185">Reference proteome</keyword>
<dbReference type="InterPro" id="IPR001254">
    <property type="entry name" value="Trypsin_dom"/>
</dbReference>
<keyword evidence="6" id="KW-0732">Signal</keyword>
<evidence type="ECO:0000256" key="6">
    <source>
        <dbReference type="SAM" id="SignalP"/>
    </source>
</evidence>
<feature type="domain" description="Peptidase S1" evidence="7">
    <location>
        <begin position="45"/>
        <end position="282"/>
    </location>
</feature>
<feature type="chain" id="PRO_5043023708" description="Peptidase S1 domain-containing protein" evidence="6">
    <location>
        <begin position="24"/>
        <end position="295"/>
    </location>
</feature>
<evidence type="ECO:0000313" key="8">
    <source>
        <dbReference type="EMBL" id="KAK7111762.1"/>
    </source>
</evidence>
<feature type="signal peptide" evidence="6">
    <location>
        <begin position="1"/>
        <end position="23"/>
    </location>
</feature>
<dbReference type="PROSITE" id="PS50240">
    <property type="entry name" value="TRYPSIN_DOM"/>
    <property type="match status" value="1"/>
</dbReference>
<dbReference type="CDD" id="cd00190">
    <property type="entry name" value="Tryp_SPc"/>
    <property type="match status" value="1"/>
</dbReference>
<dbReference type="PRINTS" id="PR00722">
    <property type="entry name" value="CHYMOTRYPSIN"/>
</dbReference>
<dbReference type="GO" id="GO:0006508">
    <property type="term" value="P:proteolysis"/>
    <property type="evidence" value="ECO:0007669"/>
    <property type="project" value="UniProtKB-KW"/>
</dbReference>
<dbReference type="InterPro" id="IPR043504">
    <property type="entry name" value="Peptidase_S1_PA_chymotrypsin"/>
</dbReference>
<dbReference type="InterPro" id="IPR009003">
    <property type="entry name" value="Peptidase_S1_PA"/>
</dbReference>
<dbReference type="PANTHER" id="PTHR24252">
    <property type="entry name" value="ACROSIN-RELATED"/>
    <property type="match status" value="1"/>
</dbReference>
<dbReference type="SUPFAM" id="SSF50494">
    <property type="entry name" value="Trypsin-like serine proteases"/>
    <property type="match status" value="1"/>
</dbReference>
<accession>A0AAN9BUJ0</accession>
<dbReference type="PROSITE" id="PS00134">
    <property type="entry name" value="TRYPSIN_HIS"/>
    <property type="match status" value="1"/>
</dbReference>
<evidence type="ECO:0000256" key="4">
    <source>
        <dbReference type="ARBA" id="ARBA00023157"/>
    </source>
</evidence>
<keyword evidence="1 5" id="KW-0645">Protease</keyword>
<evidence type="ECO:0000256" key="2">
    <source>
        <dbReference type="ARBA" id="ARBA00022801"/>
    </source>
</evidence>
<dbReference type="Pfam" id="PF00089">
    <property type="entry name" value="Trypsin"/>
    <property type="match status" value="1"/>
</dbReference>
<comment type="caution">
    <text evidence="8">The sequence shown here is derived from an EMBL/GenBank/DDBJ whole genome shotgun (WGS) entry which is preliminary data.</text>
</comment>
<dbReference type="GO" id="GO:0004252">
    <property type="term" value="F:serine-type endopeptidase activity"/>
    <property type="evidence" value="ECO:0007669"/>
    <property type="project" value="InterPro"/>
</dbReference>
<proteinExistence type="predicted"/>
<dbReference type="InterPro" id="IPR018114">
    <property type="entry name" value="TRYPSIN_HIS"/>
</dbReference>
<evidence type="ECO:0000256" key="1">
    <source>
        <dbReference type="ARBA" id="ARBA00022670"/>
    </source>
</evidence>
<dbReference type="PROSITE" id="PS00135">
    <property type="entry name" value="TRYPSIN_SER"/>
    <property type="match status" value="1"/>
</dbReference>
<dbReference type="Proteomes" id="UP001374579">
    <property type="component" value="Unassembled WGS sequence"/>
</dbReference>
<organism evidence="8 9">
    <name type="scientific">Littorina saxatilis</name>
    <dbReference type="NCBI Taxonomy" id="31220"/>
    <lineage>
        <taxon>Eukaryota</taxon>
        <taxon>Metazoa</taxon>
        <taxon>Spiralia</taxon>
        <taxon>Lophotrochozoa</taxon>
        <taxon>Mollusca</taxon>
        <taxon>Gastropoda</taxon>
        <taxon>Caenogastropoda</taxon>
        <taxon>Littorinimorpha</taxon>
        <taxon>Littorinoidea</taxon>
        <taxon>Littorinidae</taxon>
        <taxon>Littorina</taxon>
    </lineage>
</organism>
<dbReference type="AlphaFoldDB" id="A0AAN9BUJ0"/>
<dbReference type="FunFam" id="2.40.10.10:FF:000003">
    <property type="entry name" value="Transmembrane serine protease 3"/>
    <property type="match status" value="1"/>
</dbReference>
<name>A0AAN9BUJ0_9CAEN</name>
<reference evidence="8 9" key="1">
    <citation type="submission" date="2024-02" db="EMBL/GenBank/DDBJ databases">
        <title>Chromosome-scale genome assembly of the rough periwinkle Littorina saxatilis.</title>
        <authorList>
            <person name="De Jode A."/>
            <person name="Faria R."/>
            <person name="Formenti G."/>
            <person name="Sims Y."/>
            <person name="Smith T.P."/>
            <person name="Tracey A."/>
            <person name="Wood J.M.D."/>
            <person name="Zagrodzka Z.B."/>
            <person name="Johannesson K."/>
            <person name="Butlin R.K."/>
            <person name="Leder E.H."/>
        </authorList>
    </citation>
    <scope>NUCLEOTIDE SEQUENCE [LARGE SCALE GENOMIC DNA]</scope>
    <source>
        <strain evidence="8">Snail1</strain>
        <tissue evidence="8">Muscle</tissue>
    </source>
</reference>
<dbReference type="EMBL" id="JBAMIC010000002">
    <property type="protein sequence ID" value="KAK7111762.1"/>
    <property type="molecule type" value="Genomic_DNA"/>
</dbReference>
<dbReference type="InterPro" id="IPR033116">
    <property type="entry name" value="TRYPSIN_SER"/>
</dbReference>
<keyword evidence="2 5" id="KW-0378">Hydrolase</keyword>
<keyword evidence="3 5" id="KW-0720">Serine protease</keyword>
<sequence>MGLTTVLALLSGVLLASPKIAECACDNAVTRQCGHPMVQPSSARIVGGQEAQIGSWPWIVALAEDDFAVCAGAIINDRIILTAAHCFEDTLSRNASRWRVAAGKHHLLKNDRGEAHLNVESIIMHDHFVHDTVENDIAIVVVRETIPFTNFIRPICLPSGTAQTALHEGKACLMAGWGNTKDTGSSEVLRQVTVPVIPDDVCAKPGWYYHDFIPLKTFCAGYEEGGRDACAGDSGGPLISKFDGHWYVTGIASWGYSCAEARWPGIYTNVTYYLPWIHKQMAARGFDVPCQPLIG</sequence>
<dbReference type="Gene3D" id="2.40.10.10">
    <property type="entry name" value="Trypsin-like serine proteases"/>
    <property type="match status" value="3"/>
</dbReference>
<evidence type="ECO:0000313" key="9">
    <source>
        <dbReference type="Proteomes" id="UP001374579"/>
    </source>
</evidence>
<evidence type="ECO:0000256" key="5">
    <source>
        <dbReference type="RuleBase" id="RU363034"/>
    </source>
</evidence>
<protein>
    <recommendedName>
        <fullName evidence="7">Peptidase S1 domain-containing protein</fullName>
    </recommendedName>
</protein>
<dbReference type="InterPro" id="IPR001314">
    <property type="entry name" value="Peptidase_S1A"/>
</dbReference>
<evidence type="ECO:0000259" key="7">
    <source>
        <dbReference type="PROSITE" id="PS50240"/>
    </source>
</evidence>